<evidence type="ECO:0000313" key="4">
    <source>
        <dbReference type="EMBL" id="KIL77042.1"/>
    </source>
</evidence>
<feature type="modified residue" description="4-aspartylphosphate" evidence="1">
    <location>
        <position position="56"/>
    </location>
</feature>
<feature type="domain" description="HTH LytTR-type" evidence="3">
    <location>
        <begin position="139"/>
        <end position="242"/>
    </location>
</feature>
<protein>
    <submittedName>
        <fullName evidence="4">Two-component response regulator</fullName>
    </submittedName>
</protein>
<comment type="caution">
    <text evidence="4">The sequence shown here is derived from an EMBL/GenBank/DDBJ whole genome shotgun (WGS) entry which is preliminary data.</text>
</comment>
<sequence length="245" mass="28277">MTPIRTIIVDDHPDSLEILSFFVSQNPSFQVVAHCENGEDLIRQVMLTKPDLVIADINLPKLNGVDAIKKCISFQPHLKFIFVTGYEDFAVEAFNISAVDYIVKPVKMTRIYQALEKAEHVIRGALHTEKSPIRQSKTLCVKSEGSFYYIKQADVYFIEKAGKKCFIHTKNKTYEVYENIANILQTLGDQFYLSHRSNIINLEAVSHVTQKNETYLAFFPEYSKHAHISKLKIREFQKKMRDLNQ</sequence>
<proteinExistence type="predicted"/>
<dbReference type="Proteomes" id="UP000031982">
    <property type="component" value="Unassembled WGS sequence"/>
</dbReference>
<organism evidence="4 5">
    <name type="scientific">Bacillus badius</name>
    <dbReference type="NCBI Taxonomy" id="1455"/>
    <lineage>
        <taxon>Bacteria</taxon>
        <taxon>Bacillati</taxon>
        <taxon>Bacillota</taxon>
        <taxon>Bacilli</taxon>
        <taxon>Bacillales</taxon>
        <taxon>Bacillaceae</taxon>
        <taxon>Pseudobacillus</taxon>
    </lineage>
</organism>
<keyword evidence="5" id="KW-1185">Reference proteome</keyword>
<dbReference type="InterPro" id="IPR011006">
    <property type="entry name" value="CheY-like_superfamily"/>
</dbReference>
<reference evidence="4 5" key="1">
    <citation type="submission" date="2015-01" db="EMBL/GenBank/DDBJ databases">
        <title>Genome Assembly of Bacillus badius MTCC 1458.</title>
        <authorList>
            <person name="Verma A."/>
            <person name="Khatri I."/>
            <person name="Mual P."/>
            <person name="Subramanian S."/>
            <person name="Krishnamurthi S."/>
        </authorList>
    </citation>
    <scope>NUCLEOTIDE SEQUENCE [LARGE SCALE GENOMIC DNA]</scope>
    <source>
        <strain evidence="4 5">MTCC 1458</strain>
    </source>
</reference>
<dbReference type="Gene3D" id="2.40.50.1020">
    <property type="entry name" value="LytTr DNA-binding domain"/>
    <property type="match status" value="1"/>
</dbReference>
<dbReference type="InterPro" id="IPR007492">
    <property type="entry name" value="LytTR_DNA-bd_dom"/>
</dbReference>
<dbReference type="PANTHER" id="PTHR37299">
    <property type="entry name" value="TRANSCRIPTIONAL REGULATOR-RELATED"/>
    <property type="match status" value="1"/>
</dbReference>
<dbReference type="Pfam" id="PF04397">
    <property type="entry name" value="LytTR"/>
    <property type="match status" value="1"/>
</dbReference>
<dbReference type="InterPro" id="IPR001789">
    <property type="entry name" value="Sig_transdc_resp-reg_receiver"/>
</dbReference>
<keyword evidence="1" id="KW-0597">Phosphoprotein</keyword>
<feature type="domain" description="Response regulatory" evidence="2">
    <location>
        <begin position="5"/>
        <end position="119"/>
    </location>
</feature>
<evidence type="ECO:0000256" key="1">
    <source>
        <dbReference type="PROSITE-ProRule" id="PRU00169"/>
    </source>
</evidence>
<dbReference type="Pfam" id="PF00072">
    <property type="entry name" value="Response_reg"/>
    <property type="match status" value="1"/>
</dbReference>
<accession>A0ABR5AQL2</accession>
<name>A0ABR5AQL2_BACBA</name>
<dbReference type="EMBL" id="JXLP01000018">
    <property type="protein sequence ID" value="KIL77042.1"/>
    <property type="molecule type" value="Genomic_DNA"/>
</dbReference>
<dbReference type="PROSITE" id="PS50110">
    <property type="entry name" value="RESPONSE_REGULATORY"/>
    <property type="match status" value="1"/>
</dbReference>
<dbReference type="SMART" id="SM00448">
    <property type="entry name" value="REC"/>
    <property type="match status" value="1"/>
</dbReference>
<evidence type="ECO:0000259" key="3">
    <source>
        <dbReference type="PROSITE" id="PS50930"/>
    </source>
</evidence>
<dbReference type="InterPro" id="IPR046947">
    <property type="entry name" value="LytR-like"/>
</dbReference>
<dbReference type="PROSITE" id="PS50930">
    <property type="entry name" value="HTH_LYTTR"/>
    <property type="match status" value="1"/>
</dbReference>
<gene>
    <name evidence="4" type="ORF">SD77_1794</name>
</gene>
<evidence type="ECO:0000259" key="2">
    <source>
        <dbReference type="PROSITE" id="PS50110"/>
    </source>
</evidence>
<dbReference type="Gene3D" id="3.40.50.2300">
    <property type="match status" value="1"/>
</dbReference>
<dbReference type="SUPFAM" id="SSF52172">
    <property type="entry name" value="CheY-like"/>
    <property type="match status" value="1"/>
</dbReference>
<evidence type="ECO:0000313" key="5">
    <source>
        <dbReference type="Proteomes" id="UP000031982"/>
    </source>
</evidence>
<dbReference type="SMART" id="SM00850">
    <property type="entry name" value="LytTR"/>
    <property type="match status" value="1"/>
</dbReference>
<dbReference type="PANTHER" id="PTHR37299:SF1">
    <property type="entry name" value="STAGE 0 SPORULATION PROTEIN A HOMOLOG"/>
    <property type="match status" value="1"/>
</dbReference>